<accession>A0A077LVW6</accession>
<dbReference type="RefSeq" id="WP_053079956.1">
    <property type="nucleotide sequence ID" value="NZ_HF570958.1"/>
</dbReference>
<proteinExistence type="predicted"/>
<dbReference type="EMBL" id="CAJB01000168">
    <property type="protein sequence ID" value="CCH78083.1"/>
    <property type="molecule type" value="Genomic_DNA"/>
</dbReference>
<protein>
    <submittedName>
        <fullName evidence="1">Uncharacterized protein</fullName>
    </submittedName>
</protein>
<sequence length="1008" mass="110977">MSSMVPELEAYISFRLAQLSERNEHHAFETIATRIARKRISANILVANGPVSAGGDQQRDAESYTTRIPDELPHAAGFAASASTSPVVVACTVQKTGLKHKILDDLAGICAENAAPVDLVAFFSVQSIPEAVTHEVQETARTTYGVTLDVYSGMKVATILAEPDLVWAAQHYLGVPAAMVPEPENAVPEWYDELREALRRNGGPAALTPAAQGEITAALRFATWDEVANADLPEWLDFMGAFLSRHPDDEIVFRACYEISVARFRGMGVAGTSEGLIRRAVSYALLSHHASILDDAVTLVTYWGNMWIAGVATATASEIAAARDRLREHITAELAATDRATYPVRSASLTGTLAYLHLQVKWEQAEDRGFRPPMAEVAAHAGVKLDPVQVDASFADGIVDLNAAMQYLDDLTDLLPQARPYSASSLSQLFTMFAPAVAAHPSYVKVRDALDARTAEVQGDAAIAERCRDRAVSFENAGQPLQALAELHTAKARWFHGDLMYGAVLVSRYIAKIYLDLRLTYAAKMYACGAAMIANQSPDDDVKTQVPKALLQAARAAQVSGCWVDAAALTEITLLAHNSLATDAFDFSKHPDLERHHANELMEYVAVRAFWPDVEPLFRDAHPRTGTYELLAEQAAHPDAAMPFDEERFQELAREQFAGPVLADLGDTRTIDFEALGVRWAFTFDNNHTSVLAAEGVVAAFQVFLADVARFDPVVIRAAARIRVDTVRGASHAEDDVQFEDDGDEISGRITWSDSTTDLDEISRSIVSTCIQLLGEVHARPRDDLMALLDLLGRDGISHKVLMGRPYNESAGLLSDEHYDRCAGATRPPSSDAFTPSSHDVLAASTHEGPDYNRAESLERIEQRYRTAKSWDRSLAVFLQDPRGQDAVERLRADGWLDWQILVTFVNVGLNWRVQREAINPMTISPQRMRELATRPETESEPRLPVQFVLDHLDDNLFVQTASVARNWKIQVRGETLGSGILRDLLIRRYHFAEDDVPHDNPFEIPVA</sequence>
<name>A0A077LVW6_9MICO</name>
<reference evidence="1 2" key="1">
    <citation type="journal article" date="2013" name="ISME J.">
        <title>A metabolic model for members of the genus Tetrasphaera involved in enhanced biological phosphorus removal.</title>
        <authorList>
            <person name="Kristiansen R."/>
            <person name="Nguyen H.T.T."/>
            <person name="Saunders A.M."/>
            <person name="Nielsen J.L."/>
            <person name="Wimmer R."/>
            <person name="Le V.Q."/>
            <person name="McIlroy S.J."/>
            <person name="Petrovski S."/>
            <person name="Seviour R.J."/>
            <person name="Calteau A."/>
            <person name="Nielsen K.L."/>
            <person name="Nielsen P.H."/>
        </authorList>
    </citation>
    <scope>NUCLEOTIDE SEQUENCE [LARGE SCALE GENOMIC DNA]</scope>
    <source>
        <strain evidence="1 2">T1-X7</strain>
    </source>
</reference>
<evidence type="ECO:0000313" key="2">
    <source>
        <dbReference type="Proteomes" id="UP000035721"/>
    </source>
</evidence>
<comment type="caution">
    <text evidence="1">The sequence shown here is derived from an EMBL/GenBank/DDBJ whole genome shotgun (WGS) entry which is preliminary data.</text>
</comment>
<keyword evidence="2" id="KW-1185">Reference proteome</keyword>
<dbReference type="Proteomes" id="UP000035721">
    <property type="component" value="Unassembled WGS sequence"/>
</dbReference>
<evidence type="ECO:0000313" key="1">
    <source>
        <dbReference type="EMBL" id="CCH78083.1"/>
    </source>
</evidence>
<dbReference type="AlphaFoldDB" id="A0A077LVW6"/>
<dbReference type="OrthoDB" id="3882213at2"/>
<gene>
    <name evidence="1" type="ORF">BN12_250014</name>
</gene>
<organism evidence="1 2">
    <name type="scientific">Nostocoides japonicum T1-X7</name>
    <dbReference type="NCBI Taxonomy" id="1194083"/>
    <lineage>
        <taxon>Bacteria</taxon>
        <taxon>Bacillati</taxon>
        <taxon>Actinomycetota</taxon>
        <taxon>Actinomycetes</taxon>
        <taxon>Micrococcales</taxon>
        <taxon>Intrasporangiaceae</taxon>
        <taxon>Nostocoides</taxon>
    </lineage>
</organism>